<keyword evidence="5" id="KW-1185">Reference proteome</keyword>
<keyword evidence="2" id="KW-0812">Transmembrane</keyword>
<dbReference type="AlphaFoldDB" id="A0A4Q2RJT5"/>
<reference evidence="4 5" key="1">
    <citation type="submission" date="2019-01" db="EMBL/GenBank/DDBJ databases">
        <title>Novel species of Nocardioides.</title>
        <authorList>
            <person name="Liu Q."/>
            <person name="Xin Y.-H."/>
        </authorList>
    </citation>
    <scope>NUCLEOTIDE SEQUENCE [LARGE SCALE GENOMIC DNA]</scope>
    <source>
        <strain evidence="4 5">HLT3-15</strain>
    </source>
</reference>
<evidence type="ECO:0000256" key="3">
    <source>
        <dbReference type="SAM" id="SignalP"/>
    </source>
</evidence>
<dbReference type="RefSeq" id="WP_129479141.1">
    <property type="nucleotide sequence ID" value="NZ_SDWS01000012.1"/>
</dbReference>
<feature type="compositionally biased region" description="Low complexity" evidence="1">
    <location>
        <begin position="274"/>
        <end position="294"/>
    </location>
</feature>
<dbReference type="Pfam" id="PF19516">
    <property type="entry name" value="DUF6049"/>
    <property type="match status" value="1"/>
</dbReference>
<protein>
    <submittedName>
        <fullName evidence="4">Uncharacterized protein</fullName>
    </submittedName>
</protein>
<feature type="compositionally biased region" description="Basic and acidic residues" evidence="1">
    <location>
        <begin position="747"/>
        <end position="758"/>
    </location>
</feature>
<keyword evidence="2" id="KW-0472">Membrane</keyword>
<proteinExistence type="predicted"/>
<dbReference type="EMBL" id="SDWS01000012">
    <property type="protein sequence ID" value="RYB88608.1"/>
    <property type="molecule type" value="Genomic_DNA"/>
</dbReference>
<dbReference type="Proteomes" id="UP000291838">
    <property type="component" value="Unassembled WGS sequence"/>
</dbReference>
<feature type="region of interest" description="Disordered" evidence="1">
    <location>
        <begin position="731"/>
        <end position="777"/>
    </location>
</feature>
<comment type="caution">
    <text evidence="4">The sequence shown here is derived from an EMBL/GenBank/DDBJ whole genome shotgun (WGS) entry which is preliminary data.</text>
</comment>
<evidence type="ECO:0000256" key="2">
    <source>
        <dbReference type="SAM" id="Phobius"/>
    </source>
</evidence>
<evidence type="ECO:0000313" key="5">
    <source>
        <dbReference type="Proteomes" id="UP000291838"/>
    </source>
</evidence>
<evidence type="ECO:0000313" key="4">
    <source>
        <dbReference type="EMBL" id="RYB88608.1"/>
    </source>
</evidence>
<name>A0A4Q2RJT5_9ACTN</name>
<gene>
    <name evidence="4" type="ORF">EUA06_20180</name>
</gene>
<sequence>MPRSSSFRAVLAGFLTAGLASLGAQAPAAAAPAEEQDPLVVHIDTIDPVLPRSGDVVITGTVTNVSADTYTRINLHAFSSENPILDSANLVTSAASDPTQAVGDRVTVPGTFYTVAELAPGQTAYFSDTVPVELLEMDPRVEGVYWIGIHAFGDGAVPRDGFADGRARTFIPARPSADGSAETSVILSLRSPVWFTDDGKVAGLDRWEKRLGEGGSLDGVLDMADSADATPYSWLVDPAVLVALTRLERGNPARSIVPDPNIPIEEPASEEPASETPASETPAPEEATEPTEAPGGWDTLAPPTSPDAEPTAQEQALATAAAGWLNRFRDLVGTQPVLTLPFGDLDVSAAVRNDRTRLDQAVARSAEVMRVLRLPSRPAVSPAGDRLSPEGLQTVSPETVILMGDSAFDFPPTTPNSVVKMLGHKVLVTSTAAESGGPGPTAATDPLAMRQRLLSEAALRALDDDSAPLILTLPTVWRGEDAAAFFDELEQPWLDIVPVEEIADDRNAVGQPASTLNYTTEDQAAEIGAGNFTAATRATNAANLLEQVLLRQTTIEGQVRDEALVTVSEQHRTRPGVALKSAGRLEAGMSDYLGKIQIEAPPAVTLFSASGKLGATLVNLLDQPVTVEVRPTTDGQLTISGLGGARTLGPDARSVLRYEATTDQLGTHNVRFFVTSVEGAPLGSSDALPIRAARVSALVWVAMAGGALVLFGMIGYRLPGQIRARRAELAAASRGEDHDEASEDEAREAGDGHGESASDVRPAGGRATAPGPPVSTA</sequence>
<keyword evidence="2" id="KW-1133">Transmembrane helix</keyword>
<feature type="chain" id="PRO_5038546029" evidence="3">
    <location>
        <begin position="27"/>
        <end position="777"/>
    </location>
</feature>
<dbReference type="OrthoDB" id="3797035at2"/>
<organism evidence="4 5">
    <name type="scientific">Nocardioides glacieisoli</name>
    <dbReference type="NCBI Taxonomy" id="1168730"/>
    <lineage>
        <taxon>Bacteria</taxon>
        <taxon>Bacillati</taxon>
        <taxon>Actinomycetota</taxon>
        <taxon>Actinomycetes</taxon>
        <taxon>Propionibacteriales</taxon>
        <taxon>Nocardioidaceae</taxon>
        <taxon>Nocardioides</taxon>
    </lineage>
</organism>
<evidence type="ECO:0000256" key="1">
    <source>
        <dbReference type="SAM" id="MobiDB-lite"/>
    </source>
</evidence>
<keyword evidence="3" id="KW-0732">Signal</keyword>
<feature type="region of interest" description="Disordered" evidence="1">
    <location>
        <begin position="252"/>
        <end position="315"/>
    </location>
</feature>
<accession>A0A4Q2RJT5</accession>
<dbReference type="InterPro" id="IPR046112">
    <property type="entry name" value="DUF6049"/>
</dbReference>
<feature type="transmembrane region" description="Helical" evidence="2">
    <location>
        <begin position="697"/>
        <end position="716"/>
    </location>
</feature>
<feature type="signal peptide" evidence="3">
    <location>
        <begin position="1"/>
        <end position="26"/>
    </location>
</feature>